<keyword evidence="2" id="KW-1185">Reference proteome</keyword>
<accession>A0A2P8F761</accession>
<organism evidence="1 2">
    <name type="scientific">Shimia abyssi</name>
    <dbReference type="NCBI Taxonomy" id="1662395"/>
    <lineage>
        <taxon>Bacteria</taxon>
        <taxon>Pseudomonadati</taxon>
        <taxon>Pseudomonadota</taxon>
        <taxon>Alphaproteobacteria</taxon>
        <taxon>Rhodobacterales</taxon>
        <taxon>Roseobacteraceae</taxon>
    </lineage>
</organism>
<reference evidence="1 2" key="1">
    <citation type="submission" date="2018-03" db="EMBL/GenBank/DDBJ databases">
        <title>Genomic Encyclopedia of Archaeal and Bacterial Type Strains, Phase II (KMG-II): from individual species to whole genera.</title>
        <authorList>
            <person name="Goeker M."/>
        </authorList>
    </citation>
    <scope>NUCLEOTIDE SEQUENCE [LARGE SCALE GENOMIC DNA]</scope>
    <source>
        <strain evidence="1 2">DSM 100673</strain>
    </source>
</reference>
<evidence type="ECO:0000313" key="1">
    <source>
        <dbReference type="EMBL" id="PSL17522.1"/>
    </source>
</evidence>
<dbReference type="AlphaFoldDB" id="A0A2P8F761"/>
<proteinExistence type="predicted"/>
<evidence type="ECO:0008006" key="3">
    <source>
        <dbReference type="Google" id="ProtNLM"/>
    </source>
</evidence>
<comment type="caution">
    <text evidence="1">The sequence shown here is derived from an EMBL/GenBank/DDBJ whole genome shotgun (WGS) entry which is preliminary data.</text>
</comment>
<sequence>MTSILDRDLAVLLGAALVHDLGDEAKAEHNKQRVCHSKHGGSSVLFQGRVLSRYCKKGATRCWI</sequence>
<gene>
    <name evidence="1" type="ORF">CLV88_11786</name>
</gene>
<dbReference type="EMBL" id="PYGJ01000017">
    <property type="protein sequence ID" value="PSL17522.1"/>
    <property type="molecule type" value="Genomic_DNA"/>
</dbReference>
<evidence type="ECO:0000313" key="2">
    <source>
        <dbReference type="Proteomes" id="UP000240418"/>
    </source>
</evidence>
<dbReference type="Proteomes" id="UP000240418">
    <property type="component" value="Unassembled WGS sequence"/>
</dbReference>
<protein>
    <recommendedName>
        <fullName evidence="3">HD domain-containing protein</fullName>
    </recommendedName>
</protein>
<name>A0A2P8F761_9RHOB</name>